<reference evidence="1 2" key="1">
    <citation type="submission" date="2023-03" db="EMBL/GenBank/DDBJ databases">
        <title>Draft genome sequence of Streptomyces sp. RB6PN23 isolated from peat swamp forest in Thailand.</title>
        <authorList>
            <person name="Klaysubun C."/>
            <person name="Duangmal K."/>
        </authorList>
    </citation>
    <scope>NUCLEOTIDE SEQUENCE [LARGE SCALE GENOMIC DNA]</scope>
    <source>
        <strain evidence="1 2">RB6PN23</strain>
    </source>
</reference>
<dbReference type="RefSeq" id="WP_276092653.1">
    <property type="nucleotide sequence ID" value="NZ_JARJBC010000003.1"/>
</dbReference>
<sequence>MADDLLLARARELWAELAGTPVDFRPSGDGNVVVAPGSRLCPPSWTGVVRIDDAAIVTAPSARTAGMMGDAARELSLEELFDVARLRAVLPVLDVLGPASLFYVGRDGFLPAHEVTGVKQLPVGHGTGGLAELLAVAGEKEAGESGLADISSPTFTLRRGDEVVAAAGYQSWPRSVAHLSVLVAPHYRGRHLARTVASAAVAHALDVGLLPQWRARPYPSQRVAVALGFQELGAQLSVRLGNAPADQGR</sequence>
<dbReference type="InterPro" id="IPR027365">
    <property type="entry name" value="GNAT_acetyltra_YdfB-like"/>
</dbReference>
<keyword evidence="1" id="KW-0808">Transferase</keyword>
<organism evidence="1 2">
    <name type="scientific">Streptomyces silvisoli</name>
    <dbReference type="NCBI Taxonomy" id="3034235"/>
    <lineage>
        <taxon>Bacteria</taxon>
        <taxon>Bacillati</taxon>
        <taxon>Actinomycetota</taxon>
        <taxon>Actinomycetes</taxon>
        <taxon>Kitasatosporales</taxon>
        <taxon>Streptomycetaceae</taxon>
        <taxon>Streptomyces</taxon>
    </lineage>
</organism>
<proteinExistence type="predicted"/>
<dbReference type="SUPFAM" id="SSF55729">
    <property type="entry name" value="Acyl-CoA N-acyltransferases (Nat)"/>
    <property type="match status" value="1"/>
</dbReference>
<dbReference type="Gene3D" id="3.40.630.30">
    <property type="match status" value="1"/>
</dbReference>
<dbReference type="EC" id="2.3.1.-" evidence="1"/>
<comment type="caution">
    <text evidence="1">The sequence shown here is derived from an EMBL/GenBank/DDBJ whole genome shotgun (WGS) entry which is preliminary data.</text>
</comment>
<gene>
    <name evidence="1" type="ORF">P3G67_06905</name>
</gene>
<protein>
    <submittedName>
        <fullName evidence="1">GNAT family N-acetyltransferase</fullName>
        <ecNumber evidence="1">2.3.1.-</ecNumber>
    </submittedName>
</protein>
<accession>A0ABT5ZGK8</accession>
<evidence type="ECO:0000313" key="2">
    <source>
        <dbReference type="Proteomes" id="UP001216579"/>
    </source>
</evidence>
<dbReference type="GO" id="GO:0016746">
    <property type="term" value="F:acyltransferase activity"/>
    <property type="evidence" value="ECO:0007669"/>
    <property type="project" value="UniProtKB-KW"/>
</dbReference>
<dbReference type="Proteomes" id="UP001216579">
    <property type="component" value="Unassembled WGS sequence"/>
</dbReference>
<evidence type="ECO:0000313" key="1">
    <source>
        <dbReference type="EMBL" id="MDF3288963.1"/>
    </source>
</evidence>
<name>A0ABT5ZGK8_9ACTN</name>
<dbReference type="EMBL" id="JARJBC010000003">
    <property type="protein sequence ID" value="MDF3288963.1"/>
    <property type="molecule type" value="Genomic_DNA"/>
</dbReference>
<keyword evidence="2" id="KW-1185">Reference proteome</keyword>
<dbReference type="Pfam" id="PF12746">
    <property type="entry name" value="GNAT_acetyltran"/>
    <property type="match status" value="1"/>
</dbReference>
<keyword evidence="1" id="KW-0012">Acyltransferase</keyword>
<dbReference type="InterPro" id="IPR016181">
    <property type="entry name" value="Acyl_CoA_acyltransferase"/>
</dbReference>